<dbReference type="VEuPathDB" id="TrichDB:TVAG_491330"/>
<accession>A2E075</accession>
<reference evidence="1" key="2">
    <citation type="journal article" date="2007" name="Science">
        <title>Draft genome sequence of the sexually transmitted pathogen Trichomonas vaginalis.</title>
        <authorList>
            <person name="Carlton J.M."/>
            <person name="Hirt R.P."/>
            <person name="Silva J.C."/>
            <person name="Delcher A.L."/>
            <person name="Schatz M."/>
            <person name="Zhao Q."/>
            <person name="Wortman J.R."/>
            <person name="Bidwell S.L."/>
            <person name="Alsmark U.C.M."/>
            <person name="Besteiro S."/>
            <person name="Sicheritz-Ponten T."/>
            <person name="Noel C.J."/>
            <person name="Dacks J.B."/>
            <person name="Foster P.G."/>
            <person name="Simillion C."/>
            <person name="Van de Peer Y."/>
            <person name="Miranda-Saavedra D."/>
            <person name="Barton G.J."/>
            <person name="Westrop G.D."/>
            <person name="Mueller S."/>
            <person name="Dessi D."/>
            <person name="Fiori P.L."/>
            <person name="Ren Q."/>
            <person name="Paulsen I."/>
            <person name="Zhang H."/>
            <person name="Bastida-Corcuera F.D."/>
            <person name="Simoes-Barbosa A."/>
            <person name="Brown M.T."/>
            <person name="Hayes R.D."/>
            <person name="Mukherjee M."/>
            <person name="Okumura C.Y."/>
            <person name="Schneider R."/>
            <person name="Smith A.J."/>
            <person name="Vanacova S."/>
            <person name="Villalvazo M."/>
            <person name="Haas B.J."/>
            <person name="Pertea M."/>
            <person name="Feldblyum T.V."/>
            <person name="Utterback T.R."/>
            <person name="Shu C.L."/>
            <person name="Osoegawa K."/>
            <person name="de Jong P.J."/>
            <person name="Hrdy I."/>
            <person name="Horvathova L."/>
            <person name="Zubacova Z."/>
            <person name="Dolezal P."/>
            <person name="Malik S.B."/>
            <person name="Logsdon J.M. Jr."/>
            <person name="Henze K."/>
            <person name="Gupta A."/>
            <person name="Wang C.C."/>
            <person name="Dunne R.L."/>
            <person name="Upcroft J.A."/>
            <person name="Upcroft P."/>
            <person name="White O."/>
            <person name="Salzberg S.L."/>
            <person name="Tang P."/>
            <person name="Chiu C.-H."/>
            <person name="Lee Y.-S."/>
            <person name="Embley T.M."/>
            <person name="Coombs G.H."/>
            <person name="Mottram J.C."/>
            <person name="Tachezy J."/>
            <person name="Fraser-Liggett C.M."/>
            <person name="Johnson P.J."/>
        </authorList>
    </citation>
    <scope>NUCLEOTIDE SEQUENCE [LARGE SCALE GENOMIC DNA]</scope>
    <source>
        <strain evidence="1">G3</strain>
    </source>
</reference>
<dbReference type="RefSeq" id="XP_001326217.1">
    <property type="nucleotide sequence ID" value="XM_001326182.1"/>
</dbReference>
<dbReference type="InParanoid" id="A2E075"/>
<dbReference type="Proteomes" id="UP000001542">
    <property type="component" value="Unassembled WGS sequence"/>
</dbReference>
<sequence>MFALAILASSRASRVPKIGQQPLRRRPIGPYPFPLKYSSHHQEANMINPYTKQMRDIIAKEIAKWKDQIHFDRNAEDSVDDDNIPAFVIPVVKFITPIVLDQIASRVFHNGVANAEESTIDDDNIPAFVIPAIQIVGGIVVDEILKRVLPNNVNAEMALDDDNFPWAKVGEVVWKVGLEEAVKWAMSQVLPHNGVNAEESLDDDNFPWDKVGEVVWKCALQETVKWAMGQVLPHNSVSNSFKPYVPRRPVWKAY</sequence>
<gene>
    <name evidence="1" type="ORF">TVAG_491330</name>
</gene>
<organism evidence="1 2">
    <name type="scientific">Trichomonas vaginalis (strain ATCC PRA-98 / G3)</name>
    <dbReference type="NCBI Taxonomy" id="412133"/>
    <lineage>
        <taxon>Eukaryota</taxon>
        <taxon>Metamonada</taxon>
        <taxon>Parabasalia</taxon>
        <taxon>Trichomonadida</taxon>
        <taxon>Trichomonadidae</taxon>
        <taxon>Trichomonas</taxon>
    </lineage>
</organism>
<reference evidence="1" key="1">
    <citation type="submission" date="2006-10" db="EMBL/GenBank/DDBJ databases">
        <authorList>
            <person name="Amadeo P."/>
            <person name="Zhao Q."/>
            <person name="Wortman J."/>
            <person name="Fraser-Liggett C."/>
            <person name="Carlton J."/>
        </authorList>
    </citation>
    <scope>NUCLEOTIDE SEQUENCE</scope>
    <source>
        <strain evidence="1">G3</strain>
    </source>
</reference>
<dbReference type="AlphaFoldDB" id="A2E075"/>
<keyword evidence="2" id="KW-1185">Reference proteome</keyword>
<dbReference type="VEuPathDB" id="TrichDB:TVAGG3_0219550"/>
<protein>
    <submittedName>
        <fullName evidence="1">Uncharacterized protein</fullName>
    </submittedName>
</protein>
<name>A2E075_TRIV3</name>
<dbReference type="EMBL" id="DS113277">
    <property type="protein sequence ID" value="EAY13994.1"/>
    <property type="molecule type" value="Genomic_DNA"/>
</dbReference>
<evidence type="ECO:0000313" key="1">
    <source>
        <dbReference type="EMBL" id="EAY13994.1"/>
    </source>
</evidence>
<evidence type="ECO:0000313" key="2">
    <source>
        <dbReference type="Proteomes" id="UP000001542"/>
    </source>
</evidence>
<proteinExistence type="predicted"/>
<dbReference type="KEGG" id="tva:4771982"/>